<keyword evidence="2" id="KW-0547">Nucleotide-binding</keyword>
<feature type="region of interest" description="Disordered" evidence="6">
    <location>
        <begin position="253"/>
        <end position="279"/>
    </location>
</feature>
<dbReference type="GO" id="GO:0003697">
    <property type="term" value="F:single-stranded DNA binding"/>
    <property type="evidence" value="ECO:0007669"/>
    <property type="project" value="TreeGrafter"/>
</dbReference>
<dbReference type="GO" id="GO:0004252">
    <property type="term" value="F:serine-type endopeptidase activity"/>
    <property type="evidence" value="ECO:0007669"/>
    <property type="project" value="InterPro"/>
</dbReference>
<feature type="domain" description="Lon proteolytic" evidence="7">
    <location>
        <begin position="203"/>
        <end position="407"/>
    </location>
</feature>
<keyword evidence="3" id="KW-0378">Hydrolase</keyword>
<dbReference type="GO" id="GO:0051131">
    <property type="term" value="P:chaperone-mediated protein complex assembly"/>
    <property type="evidence" value="ECO:0007669"/>
    <property type="project" value="TreeGrafter"/>
</dbReference>
<evidence type="ECO:0000256" key="5">
    <source>
        <dbReference type="PROSITE-ProRule" id="PRU01122"/>
    </source>
</evidence>
<dbReference type="Gene3D" id="1.10.8.60">
    <property type="match status" value="1"/>
</dbReference>
<dbReference type="Gene3D" id="3.30.230.10">
    <property type="match status" value="1"/>
</dbReference>
<evidence type="ECO:0000256" key="2">
    <source>
        <dbReference type="ARBA" id="ARBA00022741"/>
    </source>
</evidence>
<dbReference type="GO" id="GO:0004176">
    <property type="term" value="F:ATP-dependent peptidase activity"/>
    <property type="evidence" value="ECO:0007669"/>
    <property type="project" value="InterPro"/>
</dbReference>
<evidence type="ECO:0000256" key="4">
    <source>
        <dbReference type="ARBA" id="ARBA00022840"/>
    </source>
</evidence>
<name>A0A8H7ZX34_9FUNG</name>
<dbReference type="Pfam" id="PF22667">
    <property type="entry name" value="Lon_lid"/>
    <property type="match status" value="1"/>
</dbReference>
<feature type="compositionally biased region" description="Pro residues" evidence="6">
    <location>
        <begin position="411"/>
        <end position="423"/>
    </location>
</feature>
<dbReference type="Pfam" id="PF05362">
    <property type="entry name" value="Lon_C"/>
    <property type="match status" value="2"/>
</dbReference>
<dbReference type="InterPro" id="IPR008269">
    <property type="entry name" value="Lon_proteolytic"/>
</dbReference>
<dbReference type="EMBL" id="JAEFCI010004211">
    <property type="protein sequence ID" value="KAG5461096.1"/>
    <property type="molecule type" value="Genomic_DNA"/>
</dbReference>
<organism evidence="8 9">
    <name type="scientific">Olpidium bornovanus</name>
    <dbReference type="NCBI Taxonomy" id="278681"/>
    <lineage>
        <taxon>Eukaryota</taxon>
        <taxon>Fungi</taxon>
        <taxon>Fungi incertae sedis</taxon>
        <taxon>Olpidiomycota</taxon>
        <taxon>Olpidiomycotina</taxon>
        <taxon>Olpidiomycetes</taxon>
        <taxon>Olpidiales</taxon>
        <taxon>Olpidiaceae</taxon>
        <taxon>Olpidium</taxon>
    </lineage>
</organism>
<dbReference type="PROSITE" id="PS51786">
    <property type="entry name" value="LON_PROTEOLYTIC"/>
    <property type="match status" value="1"/>
</dbReference>
<dbReference type="GO" id="GO:0005759">
    <property type="term" value="C:mitochondrial matrix"/>
    <property type="evidence" value="ECO:0007669"/>
    <property type="project" value="TreeGrafter"/>
</dbReference>
<proteinExistence type="predicted"/>
<feature type="compositionally biased region" description="Low complexity" evidence="6">
    <location>
        <begin position="111"/>
        <end position="122"/>
    </location>
</feature>
<protein>
    <submittedName>
        <fullName evidence="8">Lon protease C-terminal proteolytic domain-containing protein</fullName>
    </submittedName>
</protein>
<feature type="non-terminal residue" evidence="8">
    <location>
        <position position="447"/>
    </location>
</feature>
<evidence type="ECO:0000259" key="7">
    <source>
        <dbReference type="PROSITE" id="PS51786"/>
    </source>
</evidence>
<feature type="region of interest" description="Disordered" evidence="6">
    <location>
        <begin position="408"/>
        <end position="447"/>
    </location>
</feature>
<evidence type="ECO:0000256" key="1">
    <source>
        <dbReference type="ARBA" id="ARBA00022670"/>
    </source>
</evidence>
<dbReference type="InterPro" id="IPR014721">
    <property type="entry name" value="Ribsml_uS5_D2-typ_fold_subgr"/>
</dbReference>
<evidence type="ECO:0000256" key="6">
    <source>
        <dbReference type="SAM" id="MobiDB-lite"/>
    </source>
</evidence>
<dbReference type="SUPFAM" id="SSF52540">
    <property type="entry name" value="P-loop containing nucleoside triphosphate hydrolases"/>
    <property type="match status" value="1"/>
</dbReference>
<dbReference type="SUPFAM" id="SSF54211">
    <property type="entry name" value="Ribosomal protein S5 domain 2-like"/>
    <property type="match status" value="1"/>
</dbReference>
<keyword evidence="1 8" id="KW-0645">Protease</keyword>
<evidence type="ECO:0000313" key="9">
    <source>
        <dbReference type="Proteomes" id="UP000673691"/>
    </source>
</evidence>
<keyword evidence="9" id="KW-1185">Reference proteome</keyword>
<feature type="compositionally biased region" description="Basic and acidic residues" evidence="6">
    <location>
        <begin position="430"/>
        <end position="447"/>
    </location>
</feature>
<dbReference type="InterPro" id="IPR027417">
    <property type="entry name" value="P-loop_NTPase"/>
</dbReference>
<dbReference type="PANTHER" id="PTHR43718">
    <property type="entry name" value="LON PROTEASE"/>
    <property type="match status" value="1"/>
</dbReference>
<dbReference type="GO" id="GO:0005524">
    <property type="term" value="F:ATP binding"/>
    <property type="evidence" value="ECO:0007669"/>
    <property type="project" value="UniProtKB-KW"/>
</dbReference>
<dbReference type="AlphaFoldDB" id="A0A8H7ZX34"/>
<keyword evidence="4" id="KW-0067">ATP-binding</keyword>
<dbReference type="InterPro" id="IPR020568">
    <property type="entry name" value="Ribosomal_Su5_D2-typ_SF"/>
</dbReference>
<dbReference type="GO" id="GO:0006515">
    <property type="term" value="P:protein quality control for misfolded or incompletely synthesized proteins"/>
    <property type="evidence" value="ECO:0007669"/>
    <property type="project" value="TreeGrafter"/>
</dbReference>
<feature type="compositionally biased region" description="Basic and acidic residues" evidence="6">
    <location>
        <begin position="99"/>
        <end position="110"/>
    </location>
</feature>
<gene>
    <name evidence="8" type="ORF">BJ554DRAFT_6760</name>
</gene>
<reference evidence="8 9" key="1">
    <citation type="journal article" name="Sci. Rep.">
        <title>Genome-scale phylogenetic analyses confirm Olpidium as the closest living zoosporic fungus to the non-flagellated, terrestrial fungi.</title>
        <authorList>
            <person name="Chang Y."/>
            <person name="Rochon D."/>
            <person name="Sekimoto S."/>
            <person name="Wang Y."/>
            <person name="Chovatia M."/>
            <person name="Sandor L."/>
            <person name="Salamov A."/>
            <person name="Grigoriev I.V."/>
            <person name="Stajich J.E."/>
            <person name="Spatafora J.W."/>
        </authorList>
    </citation>
    <scope>NUCLEOTIDE SEQUENCE [LARGE SCALE GENOMIC DNA]</scope>
    <source>
        <strain evidence="8">S191</strain>
    </source>
</reference>
<accession>A0A8H7ZX34</accession>
<sequence length="447" mass="48578">MDVIQLSGYIADEKLAIATRYLAPQAKVAAGLEHANVPLHRDGVEALIRHYCRESGVRNLKKHVDKIFRKAALRVVQECPEIEELEKAAVDETARELADKRTADAAKDSADSATAAAGGAENANREEKSQIPASNVSTDGKPVASSKVTKESASEAPVIAVETSTIRRKPLPVPEYFKLDITADNLKDFVGPPVFSSDRLYDTTPAGVVMGLAWTSMGALCLPGNPLPATWKLTFQNYILVYARRIRLSPLTGREKADGRDNDKDKRSRGPSLSKTGQMGDVMKESTTIAYTFAKSLIARRFPENDFFDLAAIHLHVPEGATPKDALDKPVSPVIAMTGELTLTGKVLKIGGLRDKAIAAKRSGVTTLIFPAANRADWDDLPENVREGLSGMPVDWYEDVYKIVFAGADRPPTPSEKSPPGPGGRPLKYLTKESHGSESLKHESRKE</sequence>
<feature type="compositionally biased region" description="Basic and acidic residues" evidence="6">
    <location>
        <begin position="253"/>
        <end position="268"/>
    </location>
</feature>
<dbReference type="InterPro" id="IPR027065">
    <property type="entry name" value="Lon_Prtase"/>
</dbReference>
<dbReference type="Proteomes" id="UP000673691">
    <property type="component" value="Unassembled WGS sequence"/>
</dbReference>
<comment type="caution">
    <text evidence="5">Lacks conserved residue(s) required for the propagation of feature annotation.</text>
</comment>
<evidence type="ECO:0000256" key="3">
    <source>
        <dbReference type="ARBA" id="ARBA00022801"/>
    </source>
</evidence>
<dbReference type="PANTHER" id="PTHR43718:SF2">
    <property type="entry name" value="LON PROTEASE HOMOLOG, MITOCHONDRIAL"/>
    <property type="match status" value="1"/>
</dbReference>
<dbReference type="OrthoDB" id="2411602at2759"/>
<evidence type="ECO:0000313" key="8">
    <source>
        <dbReference type="EMBL" id="KAG5461096.1"/>
    </source>
</evidence>
<dbReference type="InterPro" id="IPR054594">
    <property type="entry name" value="Lon_lid"/>
</dbReference>
<feature type="region of interest" description="Disordered" evidence="6">
    <location>
        <begin position="99"/>
        <end position="149"/>
    </location>
</feature>
<comment type="caution">
    <text evidence="8">The sequence shown here is derived from an EMBL/GenBank/DDBJ whole genome shotgun (WGS) entry which is preliminary data.</text>
</comment>
<dbReference type="PRINTS" id="PR00830">
    <property type="entry name" value="ENDOLAPTASE"/>
</dbReference>
<dbReference type="GO" id="GO:0007005">
    <property type="term" value="P:mitochondrion organization"/>
    <property type="evidence" value="ECO:0007669"/>
    <property type="project" value="TreeGrafter"/>
</dbReference>